<dbReference type="RefSeq" id="WP_008039157.1">
    <property type="nucleotide sequence ID" value="NZ_JH725147.1"/>
</dbReference>
<dbReference type="GO" id="GO:0008270">
    <property type="term" value="F:zinc ion binding"/>
    <property type="evidence" value="ECO:0007669"/>
    <property type="project" value="UniProtKB-UniRule"/>
</dbReference>
<reference evidence="8 9" key="1">
    <citation type="submission" date="2012-03" db="EMBL/GenBank/DDBJ databases">
        <title>The Genome Sequence of Bartonella tamiae Th239.</title>
        <authorList>
            <consortium name="The Broad Institute Genome Sequencing Platform"/>
            <consortium name="The Broad Institute Genome Sequencing Center for Infectious Disease"/>
            <person name="Feldgarden M."/>
            <person name="Kirby J."/>
            <person name="Kosoy M."/>
            <person name="Birtles R."/>
            <person name="Probert W.S."/>
            <person name="Chiaraviglio L."/>
            <person name="Young S.K."/>
            <person name="Zeng Q."/>
            <person name="Gargeya S."/>
            <person name="Fitzgerald M."/>
            <person name="Haas B."/>
            <person name="Abouelleil A."/>
            <person name="Alvarado L."/>
            <person name="Arachchi H.M."/>
            <person name="Berlin A."/>
            <person name="Chapman S.B."/>
            <person name="Gearin G."/>
            <person name="Goldberg J."/>
            <person name="Griggs A."/>
            <person name="Gujja S."/>
            <person name="Hansen M."/>
            <person name="Heiman D."/>
            <person name="Howarth C."/>
            <person name="Larimer J."/>
            <person name="Lui A."/>
            <person name="MacDonald P.J.P."/>
            <person name="McCowen C."/>
            <person name="Montmayeur A."/>
            <person name="Murphy C."/>
            <person name="Neiman D."/>
            <person name="Pearson M."/>
            <person name="Priest M."/>
            <person name="Roberts A."/>
            <person name="Saif S."/>
            <person name="Shea T."/>
            <person name="Sisk P."/>
            <person name="Stolte C."/>
            <person name="Sykes S."/>
            <person name="Wortman J."/>
            <person name="Nusbaum C."/>
            <person name="Birren B."/>
        </authorList>
    </citation>
    <scope>NUCLEOTIDE SEQUENCE [LARGE SCALE GENOMIC DNA]</scope>
    <source>
        <strain evidence="8 9">Th239</strain>
    </source>
</reference>
<gene>
    <name evidence="7" type="primary">pdxA</name>
    <name evidence="8" type="ORF">ME5_01071</name>
</gene>
<keyword evidence="1 7" id="KW-0963">Cytoplasm</keyword>
<keyword evidence="3 7" id="KW-0521">NADP</keyword>
<keyword evidence="5 7" id="KW-0520">NAD</keyword>
<dbReference type="eggNOG" id="COG1995">
    <property type="taxonomic scope" value="Bacteria"/>
</dbReference>
<dbReference type="AlphaFoldDB" id="J1K0U6"/>
<dbReference type="GO" id="GO:0042823">
    <property type="term" value="P:pyridoxal phosphate biosynthetic process"/>
    <property type="evidence" value="ECO:0007669"/>
    <property type="project" value="UniProtKB-UniRule"/>
</dbReference>
<comment type="function">
    <text evidence="7">Catalyzes the NAD(P)-dependent oxidation of 4-(phosphooxy)-L-threonine (HTP) into 2-amino-3-oxo-4-(phosphooxy)butyric acid which spontaneously decarboxylates to form 3-amino-2-oxopropyl phosphate (AHAP).</text>
</comment>
<dbReference type="PATRIC" id="fig|1094558.3.peg.1166"/>
<comment type="similarity">
    <text evidence="7">Belongs to the PdxA family.</text>
</comment>
<dbReference type="HOGENOM" id="CLU_040168_1_0_5"/>
<dbReference type="PANTHER" id="PTHR30004:SF6">
    <property type="entry name" value="D-THREONATE 4-PHOSPHATE DEHYDROGENASE"/>
    <property type="match status" value="1"/>
</dbReference>
<dbReference type="SUPFAM" id="SSF53659">
    <property type="entry name" value="Isocitrate/Isopropylmalate dehydrogenase-like"/>
    <property type="match status" value="1"/>
</dbReference>
<comment type="cofactor">
    <cofactor evidence="7">
        <name>Zn(2+)</name>
        <dbReference type="ChEBI" id="CHEBI:29105"/>
    </cofactor>
    <cofactor evidence="7">
        <name>Mg(2+)</name>
        <dbReference type="ChEBI" id="CHEBI:18420"/>
    </cofactor>
    <cofactor evidence="7">
        <name>Co(2+)</name>
        <dbReference type="ChEBI" id="CHEBI:48828"/>
    </cofactor>
    <text evidence="7">Binds 1 divalent metal cation per subunit. Can use ions such as Zn(2+), Mg(2+) or Co(2+).</text>
</comment>
<proteinExistence type="inferred from homology"/>
<comment type="caution">
    <text evidence="8">The sequence shown here is derived from an EMBL/GenBank/DDBJ whole genome shotgun (WGS) entry which is preliminary data.</text>
</comment>
<dbReference type="InterPro" id="IPR005255">
    <property type="entry name" value="PdxA_fam"/>
</dbReference>
<evidence type="ECO:0000313" key="8">
    <source>
        <dbReference type="EMBL" id="EJF90670.1"/>
    </source>
</evidence>
<evidence type="ECO:0000313" key="9">
    <source>
        <dbReference type="Proteomes" id="UP000008952"/>
    </source>
</evidence>
<protein>
    <recommendedName>
        <fullName evidence="7">4-hydroxythreonine-4-phosphate dehydrogenase</fullName>
        <ecNumber evidence="7">1.1.1.262</ecNumber>
    </recommendedName>
    <alternativeName>
        <fullName evidence="7">4-(phosphohydroxy)-L-threonine dehydrogenase</fullName>
    </alternativeName>
</protein>
<dbReference type="EC" id="1.1.1.262" evidence="7"/>
<dbReference type="GO" id="GO:0050570">
    <property type="term" value="F:4-hydroxythreonine-4-phosphate dehydrogenase activity"/>
    <property type="evidence" value="ECO:0007669"/>
    <property type="project" value="UniProtKB-UniRule"/>
</dbReference>
<evidence type="ECO:0000256" key="1">
    <source>
        <dbReference type="ARBA" id="ARBA00022490"/>
    </source>
</evidence>
<accession>J1K0U6</accession>
<dbReference type="NCBIfam" id="NF003699">
    <property type="entry name" value="PRK05312.1"/>
    <property type="match status" value="1"/>
</dbReference>
<keyword evidence="6 7" id="KW-0664">Pyridoxine biosynthesis</keyword>
<dbReference type="GO" id="GO:0051287">
    <property type="term" value="F:NAD binding"/>
    <property type="evidence" value="ECO:0007669"/>
    <property type="project" value="InterPro"/>
</dbReference>
<dbReference type="NCBIfam" id="TIGR00557">
    <property type="entry name" value="pdxA"/>
    <property type="match status" value="1"/>
</dbReference>
<keyword evidence="4 7" id="KW-0560">Oxidoreductase</keyword>
<dbReference type="PANTHER" id="PTHR30004">
    <property type="entry name" value="4-HYDROXYTHREONINE-4-PHOSPHATE DEHYDROGENASE"/>
    <property type="match status" value="1"/>
</dbReference>
<dbReference type="Gene3D" id="3.40.718.10">
    <property type="entry name" value="Isopropylmalate Dehydrogenase"/>
    <property type="match status" value="1"/>
</dbReference>
<dbReference type="UniPathway" id="UPA00244">
    <property type="reaction ID" value="UER00312"/>
</dbReference>
<evidence type="ECO:0000256" key="4">
    <source>
        <dbReference type="ARBA" id="ARBA00023002"/>
    </source>
</evidence>
<evidence type="ECO:0000256" key="6">
    <source>
        <dbReference type="ARBA" id="ARBA00023096"/>
    </source>
</evidence>
<keyword evidence="9" id="KW-1185">Reference proteome</keyword>
<name>J1K0U6_9HYPH</name>
<dbReference type="GO" id="GO:0050897">
    <property type="term" value="F:cobalt ion binding"/>
    <property type="evidence" value="ECO:0007669"/>
    <property type="project" value="UniProtKB-UniRule"/>
</dbReference>
<dbReference type="Proteomes" id="UP000008952">
    <property type="component" value="Unassembled WGS sequence"/>
</dbReference>
<keyword evidence="7" id="KW-0170">Cobalt</keyword>
<comment type="subcellular location">
    <subcellularLocation>
        <location evidence="7">Cytoplasm</location>
    </subcellularLocation>
</comment>
<dbReference type="EMBL" id="AIMB01000007">
    <property type="protein sequence ID" value="EJF90670.1"/>
    <property type="molecule type" value="Genomic_DNA"/>
</dbReference>
<sequence>MKPLVISSGDPSGIGLEIVLKAWLLRHSLKLPPFFVIVDPALIKKRIAFLQLDVPIQKITAEQTLSVFPTALPIVSLKNSQIDQIALPSKNNARGIIESIERSVEYVINGRASGLVTCPISKQTLYEAEFTFPGHTEFLAYLAKRYHHKTFKPVMMLAGPNLRTIPITVHIALDQVPKVLTTKTIVETALIAEKDMKYRFRIEKPRLIIAGLNPHAGEGGAMGKQENTIIMPAIDILQKKGVVVSGPAPADTLFHEKARCNYDVALCMYHDQALIPVKTIGFDDTVNVTLGLPFIRTSPDHGTAFDIADKNIASPKSFIAALKLADELTKNSMHYDH</sequence>
<evidence type="ECO:0000256" key="7">
    <source>
        <dbReference type="HAMAP-Rule" id="MF_00536"/>
    </source>
</evidence>
<comment type="pathway">
    <text evidence="7">Cofactor biosynthesis; pyridoxine 5'-phosphate biosynthesis; pyridoxine 5'-phosphate from D-erythrose 4-phosphate: step 4/5.</text>
</comment>
<dbReference type="HAMAP" id="MF_00536">
    <property type="entry name" value="PdxA"/>
    <property type="match status" value="1"/>
</dbReference>
<dbReference type="GO" id="GO:0005737">
    <property type="term" value="C:cytoplasm"/>
    <property type="evidence" value="ECO:0007669"/>
    <property type="project" value="UniProtKB-SubCell"/>
</dbReference>
<comment type="miscellaneous">
    <text evidence="7">The active site is located at the dimer interface.</text>
</comment>
<feature type="binding site" evidence="7">
    <location>
        <position position="215"/>
    </location>
    <ligand>
        <name>a divalent metal cation</name>
        <dbReference type="ChEBI" id="CHEBI:60240"/>
        <note>ligand shared between dimeric partners</note>
    </ligand>
</feature>
<dbReference type="GO" id="GO:0000287">
    <property type="term" value="F:magnesium ion binding"/>
    <property type="evidence" value="ECO:0007669"/>
    <property type="project" value="UniProtKB-UniRule"/>
</dbReference>
<dbReference type="InterPro" id="IPR037510">
    <property type="entry name" value="PdxA"/>
</dbReference>
<keyword evidence="7" id="KW-0862">Zinc</keyword>
<feature type="binding site" evidence="7">
    <location>
        <position position="170"/>
    </location>
    <ligand>
        <name>a divalent metal cation</name>
        <dbReference type="ChEBI" id="CHEBI:60240"/>
        <note>ligand shared between dimeric partners</note>
    </ligand>
</feature>
<evidence type="ECO:0000256" key="3">
    <source>
        <dbReference type="ARBA" id="ARBA00022857"/>
    </source>
</evidence>
<keyword evidence="7" id="KW-0460">Magnesium</keyword>
<keyword evidence="2 7" id="KW-0479">Metal-binding</keyword>
<feature type="binding site" evidence="7">
    <location>
        <position position="287"/>
    </location>
    <ligand>
        <name>substrate</name>
    </ligand>
</feature>
<organism evidence="8 9">
    <name type="scientific">Bartonella tamiae Th239</name>
    <dbReference type="NCBI Taxonomy" id="1094558"/>
    <lineage>
        <taxon>Bacteria</taxon>
        <taxon>Pseudomonadati</taxon>
        <taxon>Pseudomonadota</taxon>
        <taxon>Alphaproteobacteria</taxon>
        <taxon>Hyphomicrobiales</taxon>
        <taxon>Bartonellaceae</taxon>
        <taxon>Bartonella</taxon>
    </lineage>
</organism>
<evidence type="ECO:0000256" key="2">
    <source>
        <dbReference type="ARBA" id="ARBA00022723"/>
    </source>
</evidence>
<comment type="catalytic activity">
    <reaction evidence="7">
        <text>4-(phosphooxy)-L-threonine + NAD(+) = 3-amino-2-oxopropyl phosphate + CO2 + NADH</text>
        <dbReference type="Rhea" id="RHEA:32275"/>
        <dbReference type="ChEBI" id="CHEBI:16526"/>
        <dbReference type="ChEBI" id="CHEBI:57279"/>
        <dbReference type="ChEBI" id="CHEBI:57540"/>
        <dbReference type="ChEBI" id="CHEBI:57945"/>
        <dbReference type="ChEBI" id="CHEBI:58452"/>
        <dbReference type="EC" id="1.1.1.262"/>
    </reaction>
</comment>
<comment type="subunit">
    <text evidence="7">Homodimer.</text>
</comment>
<feature type="binding site" evidence="7">
    <location>
        <position position="278"/>
    </location>
    <ligand>
        <name>substrate</name>
    </ligand>
</feature>
<evidence type="ECO:0000256" key="5">
    <source>
        <dbReference type="ARBA" id="ARBA00023027"/>
    </source>
</evidence>
<feature type="binding site" evidence="7">
    <location>
        <position position="136"/>
    </location>
    <ligand>
        <name>substrate</name>
    </ligand>
</feature>
<feature type="binding site" evidence="7">
    <location>
        <position position="270"/>
    </location>
    <ligand>
        <name>a divalent metal cation</name>
        <dbReference type="ChEBI" id="CHEBI:60240"/>
        <note>ligand shared between dimeric partners</note>
    </ligand>
</feature>
<dbReference type="GO" id="GO:0008615">
    <property type="term" value="P:pyridoxine biosynthetic process"/>
    <property type="evidence" value="ECO:0007669"/>
    <property type="project" value="UniProtKB-UniRule"/>
</dbReference>
<feature type="binding site" evidence="7">
    <location>
        <position position="135"/>
    </location>
    <ligand>
        <name>substrate</name>
    </ligand>
</feature>
<dbReference type="STRING" id="1094558.ME5_01071"/>
<dbReference type="Pfam" id="PF04166">
    <property type="entry name" value="PdxA"/>
    <property type="match status" value="1"/>
</dbReference>
<feature type="binding site" evidence="7">
    <location>
        <position position="296"/>
    </location>
    <ligand>
        <name>substrate</name>
    </ligand>
</feature>
<dbReference type="OrthoDB" id="9801783at2"/>